<gene>
    <name evidence="4" type="ORF">R6U77_02545</name>
</gene>
<dbReference type="Pfam" id="PF06605">
    <property type="entry name" value="Prophage_tail"/>
    <property type="match status" value="1"/>
</dbReference>
<keyword evidence="5" id="KW-1185">Reference proteome</keyword>
<evidence type="ECO:0000256" key="1">
    <source>
        <dbReference type="SAM" id="Coils"/>
    </source>
</evidence>
<feature type="coiled-coil region" evidence="1">
    <location>
        <begin position="313"/>
        <end position="362"/>
    </location>
</feature>
<evidence type="ECO:0000259" key="2">
    <source>
        <dbReference type="Pfam" id="PF06605"/>
    </source>
</evidence>
<feature type="domain" description="Tail spike" evidence="2">
    <location>
        <begin position="88"/>
        <end position="305"/>
    </location>
</feature>
<accession>A0ABZ0RYP4</accession>
<reference evidence="4 5" key="1">
    <citation type="submission" date="2023-09" db="EMBL/GenBank/DDBJ databases">
        <authorList>
            <person name="Page C.A."/>
            <person name="Perez-Diaz I.M."/>
        </authorList>
    </citation>
    <scope>NUCLEOTIDE SEQUENCE [LARGE SCALE GENOMIC DNA]</scope>
    <source>
        <strain evidence="4 5">Ll15</strain>
    </source>
</reference>
<evidence type="ECO:0000313" key="5">
    <source>
        <dbReference type="Proteomes" id="UP001322664"/>
    </source>
</evidence>
<feature type="domain" description="Prophage endopeptidase tail N-terminal" evidence="3">
    <location>
        <begin position="3"/>
        <end position="78"/>
    </location>
</feature>
<dbReference type="RefSeq" id="WP_319837301.1">
    <property type="nucleotide sequence ID" value="NZ_CP137624.1"/>
</dbReference>
<sequence length="602" mass="67311">MFYVTNLDGSQVEPLINIGSDFKMEQAIDGTLTVSFSCFPSNNNDGYELLQAESMVTIMDYDFRVKQLSHTAQIKTVTAISIFYDHAKTQQHNIFNSSSTLQNYINFALQGTEWEATIDRSIANLISDIGKFGNDNVVSLITKICKVFQCEYLILPNKRLYFAKQIGGDYDYQYRYKHNVSSVVRKEDTANLTTVMRGYGKDGLEVIYRSPKADIFGELEAEPIHDEQFTNAQAFKEYMASQIQDEPELVIESAIPELTKREIGERVWLIYEPLNIEMQTRILQQIFILQNGQLVTSSIVLGNTTNKSSTDLFVEQQEKLKETKEKLTETKTELKESIDEAKKEFQSKIEQTDNQIKFEVEELEKSIAAIDVKADHINISVNNRITDEMAVINFKADNINISVNNRITNEVAEINARANEINLSVKDLEYNTNASIGIMQHNISSKVSQTDYNGNTIASLINQTATDVTIQANRINLNGAVIVNGTISGATSINVQESIVIGTTLQIGQNWQSTYPKAIRFAGQYSTAGIAYNGGSLVISATNGIELNAEYIRVVGRLDANVQNAVSANSINGYTMTYTSTGGKKYITFRQNGSYLGQVEIN</sequence>
<dbReference type="Gene3D" id="3.55.50.40">
    <property type="match status" value="1"/>
</dbReference>
<keyword evidence="1" id="KW-0175">Coiled coil</keyword>
<name>A0ABZ0RYP4_9BACI</name>
<organism evidence="4 5">
    <name type="scientific">Lysinibacillus louembei</name>
    <dbReference type="NCBI Taxonomy" id="1470088"/>
    <lineage>
        <taxon>Bacteria</taxon>
        <taxon>Bacillati</taxon>
        <taxon>Bacillota</taxon>
        <taxon>Bacilli</taxon>
        <taxon>Bacillales</taxon>
        <taxon>Bacillaceae</taxon>
        <taxon>Lysinibacillus</taxon>
    </lineage>
</organism>
<proteinExistence type="predicted"/>
<evidence type="ECO:0000259" key="3">
    <source>
        <dbReference type="Pfam" id="PF18994"/>
    </source>
</evidence>
<protein>
    <submittedName>
        <fullName evidence="4">Phage tail protein</fullName>
    </submittedName>
</protein>
<dbReference type="InterPro" id="IPR044051">
    <property type="entry name" value="Prophage_tail_N"/>
</dbReference>
<dbReference type="Gene3D" id="6.20.110.10">
    <property type="match status" value="1"/>
</dbReference>
<dbReference type="InterPro" id="IPR010572">
    <property type="entry name" value="Tail_dom"/>
</dbReference>
<evidence type="ECO:0000313" key="4">
    <source>
        <dbReference type="EMBL" id="WPK12595.1"/>
    </source>
</evidence>
<dbReference type="Pfam" id="PF18994">
    <property type="entry name" value="Prophage_tailD1"/>
    <property type="match status" value="1"/>
</dbReference>
<dbReference type="EMBL" id="CP137624">
    <property type="protein sequence ID" value="WPK12595.1"/>
    <property type="molecule type" value="Genomic_DNA"/>
</dbReference>
<dbReference type="Proteomes" id="UP001322664">
    <property type="component" value="Chromosome"/>
</dbReference>